<evidence type="ECO:0000313" key="3">
    <source>
        <dbReference type="EMBL" id="ORZ33414.1"/>
    </source>
</evidence>
<feature type="compositionally biased region" description="Basic and acidic residues" evidence="1">
    <location>
        <begin position="638"/>
        <end position="647"/>
    </location>
</feature>
<sequence>RHDTKRMTMMNANELQSLLSLWAVILDHHDLSPAAGAVQLGDDTPDHVAQLWSPPVAGTNPLAGDLTATATTSKRNGSANGASQAKQLTAMSARFASLVNSLLAASKSDAARLTGMLLVQIWLEQVPQVVREVSMSLSWANALLTIVSRTVDPIPLRIHASTLLSLLVATAARFPDSSRDVAAPTVAKFAPNLNRWTLSSGESSLALQRAGLTAISRLAIATPTSIRPFALSAQSNAHSLLHTPSLQTLAARTIARLVPLAAKGDAPAAWSSLLTQALATCHGALDVVLAPLDEDEDTLPPSIHDASLLPGTPKLPVPEPTLSPSGARLATSVFASAASLVSHLISTRLPSSALVAIPTALLLQTTGRILCASSLAPLPTAPAASAATAHAQVPLLAVHALRDLVLPLIRSAASCTALASLASHSTTLGSLLLRALHSTPAVRAQALAILSAGAAHILSIDSLAKSLGTPQTTHDLHRACPATLAAVSACIHAHGSRVPTHVRSQWDAALVPGTLSMPTPEAVSQAAQVSAMIPSVVAAHGVPAYSTLALVGYAASGRVAREPLAAAVVDALVHPRRVADVQPVFVVQDKVIVGGGQAQVEAGKARGSMFVDPSQIAAQLVEGAGAADEDEVEDEDDRQQSEERQGDQDAAILDDAMDTEPALVPAAVVVQAAPVLIKSVPAPAAPSMAASAPLVKADTMQVDNSVDMTEGDDDEDLMEGIEIVDSGPDSDDDE</sequence>
<feature type="compositionally biased region" description="Acidic residues" evidence="1">
    <location>
        <begin position="627"/>
        <end position="637"/>
    </location>
</feature>
<accession>A0A1Y2HHD9</accession>
<name>A0A1Y2HHD9_9FUNG</name>
<organism evidence="3 4">
    <name type="scientific">Catenaria anguillulae PL171</name>
    <dbReference type="NCBI Taxonomy" id="765915"/>
    <lineage>
        <taxon>Eukaryota</taxon>
        <taxon>Fungi</taxon>
        <taxon>Fungi incertae sedis</taxon>
        <taxon>Blastocladiomycota</taxon>
        <taxon>Blastocladiomycetes</taxon>
        <taxon>Blastocladiales</taxon>
        <taxon>Catenariaceae</taxon>
        <taxon>Catenaria</taxon>
    </lineage>
</organism>
<evidence type="ECO:0000256" key="1">
    <source>
        <dbReference type="SAM" id="MobiDB-lite"/>
    </source>
</evidence>
<reference evidence="3 4" key="1">
    <citation type="submission" date="2016-07" db="EMBL/GenBank/DDBJ databases">
        <title>Pervasive Adenine N6-methylation of Active Genes in Fungi.</title>
        <authorList>
            <consortium name="DOE Joint Genome Institute"/>
            <person name="Mondo S.J."/>
            <person name="Dannebaum R.O."/>
            <person name="Kuo R.C."/>
            <person name="Labutti K."/>
            <person name="Haridas S."/>
            <person name="Kuo A."/>
            <person name="Salamov A."/>
            <person name="Ahrendt S.R."/>
            <person name="Lipzen A."/>
            <person name="Sullivan W."/>
            <person name="Andreopoulos W.B."/>
            <person name="Clum A."/>
            <person name="Lindquist E."/>
            <person name="Daum C."/>
            <person name="Ramamoorthy G.K."/>
            <person name="Gryganskyi A."/>
            <person name="Culley D."/>
            <person name="Magnuson J.K."/>
            <person name="James T.Y."/>
            <person name="O'Malley M.A."/>
            <person name="Stajich J.E."/>
            <person name="Spatafora J.W."/>
            <person name="Visel A."/>
            <person name="Grigoriev I.V."/>
        </authorList>
    </citation>
    <scope>NUCLEOTIDE SEQUENCE [LARGE SCALE GENOMIC DNA]</scope>
    <source>
        <strain evidence="3 4">PL171</strain>
    </source>
</reference>
<dbReference type="EMBL" id="MCFL01000036">
    <property type="protein sequence ID" value="ORZ33414.1"/>
    <property type="molecule type" value="Genomic_DNA"/>
</dbReference>
<feature type="compositionally biased region" description="Acidic residues" evidence="1">
    <location>
        <begin position="709"/>
        <end position="719"/>
    </location>
</feature>
<dbReference type="Pfam" id="PF08167">
    <property type="entry name" value="RIX1"/>
    <property type="match status" value="1"/>
</dbReference>
<keyword evidence="4" id="KW-1185">Reference proteome</keyword>
<feature type="region of interest" description="Disordered" evidence="1">
    <location>
        <begin position="622"/>
        <end position="649"/>
    </location>
</feature>
<dbReference type="InterPro" id="IPR012583">
    <property type="entry name" value="RIX1_N"/>
</dbReference>
<feature type="domain" description="Pre-rRNA-processing protein RIX1 N-terminal" evidence="2">
    <location>
        <begin position="80"/>
        <end position="242"/>
    </location>
</feature>
<evidence type="ECO:0000313" key="4">
    <source>
        <dbReference type="Proteomes" id="UP000193411"/>
    </source>
</evidence>
<protein>
    <recommendedName>
        <fullName evidence="2">Pre-rRNA-processing protein RIX1 N-terminal domain-containing protein</fullName>
    </recommendedName>
</protein>
<gene>
    <name evidence="3" type="ORF">BCR44DRAFT_73528</name>
</gene>
<proteinExistence type="predicted"/>
<dbReference type="Proteomes" id="UP000193411">
    <property type="component" value="Unassembled WGS sequence"/>
</dbReference>
<comment type="caution">
    <text evidence="3">The sequence shown here is derived from an EMBL/GenBank/DDBJ whole genome shotgun (WGS) entry which is preliminary data.</text>
</comment>
<feature type="region of interest" description="Disordered" evidence="1">
    <location>
        <begin position="705"/>
        <end position="734"/>
    </location>
</feature>
<feature type="non-terminal residue" evidence="3">
    <location>
        <position position="1"/>
    </location>
</feature>
<dbReference type="AlphaFoldDB" id="A0A1Y2HHD9"/>
<evidence type="ECO:0000259" key="2">
    <source>
        <dbReference type="Pfam" id="PF08167"/>
    </source>
</evidence>